<evidence type="ECO:0000259" key="3">
    <source>
        <dbReference type="PROSITE" id="PS52045"/>
    </source>
</evidence>
<feature type="chain" id="PRO_5022233665" description="Neprosin PEP catalytic domain-containing protein" evidence="2">
    <location>
        <begin position="20"/>
        <end position="312"/>
    </location>
</feature>
<feature type="region of interest" description="Disordered" evidence="1">
    <location>
        <begin position="280"/>
        <end position="299"/>
    </location>
</feature>
<evidence type="ECO:0000256" key="1">
    <source>
        <dbReference type="SAM" id="MobiDB-lite"/>
    </source>
</evidence>
<accession>A0A565B6M7</accession>
<dbReference type="PANTHER" id="PTHR31589:SF110">
    <property type="entry name" value="PROTEIN, PUTATIVE (DUF239)-RELATED"/>
    <property type="match status" value="1"/>
</dbReference>
<keyword evidence="2" id="KW-0732">Signal</keyword>
<dbReference type="Gene3D" id="3.90.1320.10">
    <property type="entry name" value="Outer-capsid protein sigma 3, large lobe"/>
    <property type="match status" value="1"/>
</dbReference>
<organism evidence="4 5">
    <name type="scientific">Arabis nemorensis</name>
    <dbReference type="NCBI Taxonomy" id="586526"/>
    <lineage>
        <taxon>Eukaryota</taxon>
        <taxon>Viridiplantae</taxon>
        <taxon>Streptophyta</taxon>
        <taxon>Embryophyta</taxon>
        <taxon>Tracheophyta</taxon>
        <taxon>Spermatophyta</taxon>
        <taxon>Magnoliopsida</taxon>
        <taxon>eudicotyledons</taxon>
        <taxon>Gunneridae</taxon>
        <taxon>Pentapetalae</taxon>
        <taxon>rosids</taxon>
        <taxon>malvids</taxon>
        <taxon>Brassicales</taxon>
        <taxon>Brassicaceae</taxon>
        <taxon>Arabideae</taxon>
        <taxon>Arabis</taxon>
    </lineage>
</organism>
<dbReference type="AlphaFoldDB" id="A0A565B6M7"/>
<evidence type="ECO:0000256" key="2">
    <source>
        <dbReference type="SAM" id="SignalP"/>
    </source>
</evidence>
<protein>
    <recommendedName>
        <fullName evidence="3">Neprosin PEP catalytic domain-containing protein</fullName>
    </recommendedName>
</protein>
<dbReference type="Proteomes" id="UP000489600">
    <property type="component" value="Unassembled WGS sequence"/>
</dbReference>
<proteinExistence type="predicted"/>
<dbReference type="EMBL" id="CABITT030000003">
    <property type="protein sequence ID" value="VVA96425.1"/>
    <property type="molecule type" value="Genomic_DNA"/>
</dbReference>
<feature type="domain" description="Neprosin PEP catalytic" evidence="3">
    <location>
        <begin position="76"/>
        <end position="312"/>
    </location>
</feature>
<name>A0A565B6M7_9BRAS</name>
<evidence type="ECO:0000313" key="5">
    <source>
        <dbReference type="Proteomes" id="UP000489600"/>
    </source>
</evidence>
<keyword evidence="5" id="KW-1185">Reference proteome</keyword>
<dbReference type="PANTHER" id="PTHR31589">
    <property type="entry name" value="PROTEIN, PUTATIVE (DUF239)-RELATED-RELATED"/>
    <property type="match status" value="1"/>
</dbReference>
<feature type="signal peptide" evidence="2">
    <location>
        <begin position="1"/>
        <end position="19"/>
    </location>
</feature>
<dbReference type="OrthoDB" id="1858978at2759"/>
<comment type="caution">
    <text evidence="4">The sequence shown here is derived from an EMBL/GenBank/DDBJ whole genome shotgun (WGS) entry which is preliminary data.</text>
</comment>
<reference evidence="4" key="1">
    <citation type="submission" date="2019-07" db="EMBL/GenBank/DDBJ databases">
        <authorList>
            <person name="Dittberner H."/>
        </authorList>
    </citation>
    <scope>NUCLEOTIDE SEQUENCE [LARGE SCALE GENOMIC DNA]</scope>
</reference>
<dbReference type="PROSITE" id="PS52045">
    <property type="entry name" value="NEPROSIN_PEP_CD"/>
    <property type="match status" value="1"/>
</dbReference>
<evidence type="ECO:0000313" key="4">
    <source>
        <dbReference type="EMBL" id="VVA96425.1"/>
    </source>
</evidence>
<gene>
    <name evidence="4" type="ORF">ANE_LOCUS6870</name>
</gene>
<dbReference type="InterPro" id="IPR004314">
    <property type="entry name" value="Neprosin"/>
</dbReference>
<sequence length="312" mass="35287">MNQLMLLFGVLSFSMIVVGVSNPTPVLTINHAPTNLPKMIQGTEERRIWQVWNQNGTRCPDHTIPIRRNLISQTFDNNSIARRSLTRPRRDTRCRPILIRATLGIWNPVVAPGTGEFSLSQIWLVAGHYTGSDLNTIEAGWEVFPEHYHDTQPRLFVYWTRDTYQHTGCRNLECEGFVQVPRDFVIGAAFAPVSTYDGSQYDITMMIWKDIATDNWWLSIGQSLVGYWPAKLLTHLADGPATVVQWGGELVNTRSYDHTNGVGTLLRGRFWQGGFCPKHRDHRSPPLPPPTGRGSCATNAEPHMLQCHKVSQ</sequence>
<dbReference type="InterPro" id="IPR053168">
    <property type="entry name" value="Glutamic_endopeptidase"/>
</dbReference>
<dbReference type="Pfam" id="PF03080">
    <property type="entry name" value="Neprosin"/>
    <property type="match status" value="1"/>
</dbReference>